<dbReference type="Proteomes" id="UP000051297">
    <property type="component" value="Unassembled WGS sequence"/>
</dbReference>
<reference evidence="1 2" key="1">
    <citation type="submission" date="2015-05" db="EMBL/GenBank/DDBJ databases">
        <title>Critical biogeochemical functions in the subsurface are associated with bacteria from new phyla and little studied lineages.</title>
        <authorList>
            <person name="Hug L.A."/>
            <person name="Thomas B.C."/>
            <person name="Sharon I."/>
            <person name="Brown C.T."/>
            <person name="Sharma R."/>
            <person name="Hettich R.L."/>
            <person name="Wilkins M.J."/>
            <person name="Williams K.H."/>
            <person name="Singh A."/>
            <person name="Banfield J.F."/>
        </authorList>
    </citation>
    <scope>NUCLEOTIDE SEQUENCE [LARGE SCALE GENOMIC DNA]</scope>
    <source>
        <strain evidence="1">CSP1-7</strain>
    </source>
</reference>
<proteinExistence type="predicted"/>
<dbReference type="GO" id="GO:0032259">
    <property type="term" value="P:methylation"/>
    <property type="evidence" value="ECO:0007669"/>
    <property type="project" value="UniProtKB-KW"/>
</dbReference>
<dbReference type="Pfam" id="PF05711">
    <property type="entry name" value="TylF"/>
    <property type="match status" value="1"/>
</dbReference>
<protein>
    <submittedName>
        <fullName evidence="1">O-methyltransferase</fullName>
    </submittedName>
</protein>
<dbReference type="AlphaFoldDB" id="A0A0T5ZXH7"/>
<dbReference type="PANTHER" id="PTHR40036:SF1">
    <property type="entry name" value="MACROCIN O-METHYLTRANSFERASE"/>
    <property type="match status" value="1"/>
</dbReference>
<evidence type="ECO:0000313" key="2">
    <source>
        <dbReference type="Proteomes" id="UP000051297"/>
    </source>
</evidence>
<dbReference type="Gene3D" id="3.40.50.150">
    <property type="entry name" value="Vaccinia Virus protein VP39"/>
    <property type="match status" value="1"/>
</dbReference>
<dbReference type="InterPro" id="IPR029063">
    <property type="entry name" value="SAM-dependent_MTases_sf"/>
</dbReference>
<dbReference type="PANTHER" id="PTHR40036">
    <property type="entry name" value="MACROCIN O-METHYLTRANSFERASE"/>
    <property type="match status" value="1"/>
</dbReference>
<dbReference type="InterPro" id="IPR008884">
    <property type="entry name" value="TylF_MeTrfase"/>
</dbReference>
<keyword evidence="1" id="KW-0489">Methyltransferase</keyword>
<keyword evidence="1" id="KW-0808">Transferase</keyword>
<dbReference type="STRING" id="1576480.XU08_C0002G0050"/>
<accession>A0A0T5ZXH7</accession>
<sequence>MHFLFQKIRAFPEDFFTLWSFLFQSTITPTSFRERLGLILKCYRISYSVESPHMENEIIQVISAILSLKPSSEGVLVEAGSYKGGSTAKLSLAARIAKRKLVVFDSFEGIPEHREVQGKNIFGGNAYFPPGSYAGSLEEVSNNVKRFGAIEVCQFRKGWFKDTLSGFHVPVGVVYIDVDLESSTRTCIKYLYPLLITGGTLFSQDGHLPWVIKILNDNDFWKKEVGCQKPPRMAGLGKRKLVIIRKD</sequence>
<name>A0A0T5ZXH7_UNCKA</name>
<comment type="caution">
    <text evidence="1">The sequence shown here is derived from an EMBL/GenBank/DDBJ whole genome shotgun (WGS) entry which is preliminary data.</text>
</comment>
<organism evidence="1 2">
    <name type="scientific">candidate division WWE3 bacterium CSP1-7</name>
    <dbReference type="NCBI Taxonomy" id="1576480"/>
    <lineage>
        <taxon>Bacteria</taxon>
        <taxon>Katanobacteria</taxon>
    </lineage>
</organism>
<dbReference type="EMBL" id="LDXK01000002">
    <property type="protein sequence ID" value="KRT67505.1"/>
    <property type="molecule type" value="Genomic_DNA"/>
</dbReference>
<dbReference type="GO" id="GO:0008168">
    <property type="term" value="F:methyltransferase activity"/>
    <property type="evidence" value="ECO:0007669"/>
    <property type="project" value="UniProtKB-KW"/>
</dbReference>
<gene>
    <name evidence="1" type="primary">spnH</name>
    <name evidence="1" type="ORF">XU08_C0002G0050</name>
</gene>
<evidence type="ECO:0000313" key="1">
    <source>
        <dbReference type="EMBL" id="KRT67505.1"/>
    </source>
</evidence>